<organism evidence="3 4">
    <name type="scientific">Haloferula helveola</name>
    <dbReference type="NCBI Taxonomy" id="490095"/>
    <lineage>
        <taxon>Bacteria</taxon>
        <taxon>Pseudomonadati</taxon>
        <taxon>Verrucomicrobiota</taxon>
        <taxon>Verrucomicrobiia</taxon>
        <taxon>Verrucomicrobiales</taxon>
        <taxon>Verrucomicrobiaceae</taxon>
        <taxon>Haloferula</taxon>
    </lineage>
</organism>
<evidence type="ECO:0000313" key="4">
    <source>
        <dbReference type="Proteomes" id="UP001374893"/>
    </source>
</evidence>
<feature type="transmembrane region" description="Helical" evidence="1">
    <location>
        <begin position="52"/>
        <end position="77"/>
    </location>
</feature>
<keyword evidence="1" id="KW-0472">Membrane</keyword>
<evidence type="ECO:0000313" key="3">
    <source>
        <dbReference type="EMBL" id="BCX47414.1"/>
    </source>
</evidence>
<name>A0ABM7RIG4_9BACT</name>
<accession>A0ABM7RIG4</accession>
<keyword evidence="1" id="KW-0812">Transmembrane</keyword>
<dbReference type="InterPro" id="IPR025196">
    <property type="entry name" value="DUF4126"/>
</dbReference>
<sequence length="200" mass="20189">MSEAIAILAGIGLAAACGFRVFLPLFIASLAVQTGVDGVGGFELRSLLGDSLPWLGTMPVTIAFGVATVLEVGAYYIPWLDNALDTVSTPAAMIAGTLVAFAFFPGIMDDGYLKWAIAAIAGGGTAGVVQGGSVAARGTSSATTGGFGNVVVATTELIGSVVTSILAVFLPLIAGLLAIALCAIVITAFVRIRRRIRAKA</sequence>
<protein>
    <recommendedName>
        <fullName evidence="2">DUF4126 domain-containing protein</fullName>
    </recommendedName>
</protein>
<proteinExistence type="predicted"/>
<evidence type="ECO:0000259" key="2">
    <source>
        <dbReference type="Pfam" id="PF13548"/>
    </source>
</evidence>
<keyword evidence="1" id="KW-1133">Transmembrane helix</keyword>
<feature type="transmembrane region" description="Helical" evidence="1">
    <location>
        <begin position="89"/>
        <end position="108"/>
    </location>
</feature>
<reference evidence="3 4" key="1">
    <citation type="submission" date="2021-06" db="EMBL/GenBank/DDBJ databases">
        <title>Complete genome of Haloferula helveola possessing various polysaccharide degrading enzymes.</title>
        <authorList>
            <person name="Takami H."/>
            <person name="Huang C."/>
            <person name="Hamasaki K."/>
        </authorList>
    </citation>
    <scope>NUCLEOTIDE SEQUENCE [LARGE SCALE GENOMIC DNA]</scope>
    <source>
        <strain evidence="3 4">CN-1</strain>
    </source>
</reference>
<gene>
    <name evidence="3" type="ORF">HAHE_13220</name>
</gene>
<feature type="domain" description="DUF4126" evidence="2">
    <location>
        <begin position="7"/>
        <end position="188"/>
    </location>
</feature>
<dbReference type="RefSeq" id="WP_338689612.1">
    <property type="nucleotide sequence ID" value="NZ_AP024702.1"/>
</dbReference>
<keyword evidence="4" id="KW-1185">Reference proteome</keyword>
<feature type="transmembrane region" description="Helical" evidence="1">
    <location>
        <begin position="7"/>
        <end position="32"/>
    </location>
</feature>
<dbReference type="EMBL" id="AP024702">
    <property type="protein sequence ID" value="BCX47414.1"/>
    <property type="molecule type" value="Genomic_DNA"/>
</dbReference>
<dbReference type="Pfam" id="PF13548">
    <property type="entry name" value="DUF4126"/>
    <property type="match status" value="1"/>
</dbReference>
<dbReference type="Proteomes" id="UP001374893">
    <property type="component" value="Chromosome"/>
</dbReference>
<evidence type="ECO:0000256" key="1">
    <source>
        <dbReference type="SAM" id="Phobius"/>
    </source>
</evidence>
<feature type="transmembrane region" description="Helical" evidence="1">
    <location>
        <begin position="165"/>
        <end position="190"/>
    </location>
</feature>